<comment type="caution">
    <text evidence="1">The sequence shown here is derived from an EMBL/GenBank/DDBJ whole genome shotgun (WGS) entry which is preliminary data.</text>
</comment>
<dbReference type="Proteomes" id="UP000649573">
    <property type="component" value="Unassembled WGS sequence"/>
</dbReference>
<reference evidence="2" key="1">
    <citation type="journal article" date="2019" name="Int. J. Syst. Evol. Microbiol.">
        <title>The Global Catalogue of Microorganisms (GCM) 10K type strain sequencing project: providing services to taxonomists for standard genome sequencing and annotation.</title>
        <authorList>
            <consortium name="The Broad Institute Genomics Platform"/>
            <consortium name="The Broad Institute Genome Sequencing Center for Infectious Disease"/>
            <person name="Wu L."/>
            <person name="Ma J."/>
        </authorList>
    </citation>
    <scope>NUCLEOTIDE SEQUENCE [LARGE SCALE GENOMIC DNA]</scope>
    <source>
        <strain evidence="2">JCM 3296</strain>
    </source>
</reference>
<accession>A0ABQ2V668</accession>
<sequence length="193" mass="20416">MASDENPNHTVHVVSGLEPAEALEILGAKPRLFQPCELPDGKPDRWTSLPAAALGIESGASGALLAGRIGEWTFVYDDSMATDHLSTPSLSANGRSAATSMFSIHANASLSYFVNSEQLAWIDIHDDLEENLPSMPADLRAAFDAAGIFGLDGDVEPGKHDDAILMRAVCALAGLTCTLSDLRRIPLLVTAFG</sequence>
<gene>
    <name evidence="1" type="ORF">GCM10010178_69060</name>
</gene>
<evidence type="ECO:0000313" key="2">
    <source>
        <dbReference type="Proteomes" id="UP000649573"/>
    </source>
</evidence>
<dbReference type="EMBL" id="BMRE01000042">
    <property type="protein sequence ID" value="GGU67404.1"/>
    <property type="molecule type" value="Genomic_DNA"/>
</dbReference>
<organism evidence="1 2">
    <name type="scientific">Lentzea flava</name>
    <dbReference type="NCBI Taxonomy" id="103732"/>
    <lineage>
        <taxon>Bacteria</taxon>
        <taxon>Bacillati</taxon>
        <taxon>Actinomycetota</taxon>
        <taxon>Actinomycetes</taxon>
        <taxon>Pseudonocardiales</taxon>
        <taxon>Pseudonocardiaceae</taxon>
        <taxon>Lentzea</taxon>
    </lineage>
</organism>
<name>A0ABQ2V668_9PSEU</name>
<evidence type="ECO:0000313" key="1">
    <source>
        <dbReference type="EMBL" id="GGU67404.1"/>
    </source>
</evidence>
<proteinExistence type="predicted"/>
<keyword evidence="2" id="KW-1185">Reference proteome</keyword>
<protein>
    <submittedName>
        <fullName evidence="1">Uncharacterized protein</fullName>
    </submittedName>
</protein>